<gene>
    <name evidence="1" type="ORF">AVDCRST_MAG61-1684</name>
</gene>
<name>A0A6J4KN52_9ACTN</name>
<keyword evidence="1" id="KW-0808">Transferase</keyword>
<evidence type="ECO:0000313" key="1">
    <source>
        <dbReference type="EMBL" id="CAA9310534.1"/>
    </source>
</evidence>
<dbReference type="Gene3D" id="3.20.20.140">
    <property type="entry name" value="Metal-dependent hydrolases"/>
    <property type="match status" value="1"/>
</dbReference>
<sequence length="106" mass="11589">MDRIGHAAGPNAERRIKPPAEMARLFARFPEAVANTILVPDACSVFPFDQLRYQYPEVALEPGEEAPDFPGPLGLSNETVTAAVQYERAGDEGPASDQLWVVLEVH</sequence>
<proteinExistence type="predicted"/>
<organism evidence="1">
    <name type="scientific">uncultured Friedmanniella sp</name>
    <dbReference type="NCBI Taxonomy" id="335381"/>
    <lineage>
        <taxon>Bacteria</taxon>
        <taxon>Bacillati</taxon>
        <taxon>Actinomycetota</taxon>
        <taxon>Actinomycetes</taxon>
        <taxon>Propionibacteriales</taxon>
        <taxon>Nocardioidaceae</taxon>
        <taxon>Friedmanniella</taxon>
        <taxon>environmental samples</taxon>
    </lineage>
</organism>
<protein>
    <submittedName>
        <fullName evidence="1">Error-prone repair homolog of DNA polymerase III alpha subunit</fullName>
        <ecNumber evidence="1">2.7.7.7</ecNumber>
    </submittedName>
</protein>
<dbReference type="AlphaFoldDB" id="A0A6J4KN52"/>
<keyword evidence="1" id="KW-0548">Nucleotidyltransferase</keyword>
<accession>A0A6J4KN52</accession>
<dbReference type="GO" id="GO:0003887">
    <property type="term" value="F:DNA-directed DNA polymerase activity"/>
    <property type="evidence" value="ECO:0007669"/>
    <property type="project" value="UniProtKB-EC"/>
</dbReference>
<dbReference type="EMBL" id="CADCTT010000230">
    <property type="protein sequence ID" value="CAA9310534.1"/>
    <property type="molecule type" value="Genomic_DNA"/>
</dbReference>
<dbReference type="EC" id="2.7.7.7" evidence="1"/>
<reference evidence="1" key="1">
    <citation type="submission" date="2020-02" db="EMBL/GenBank/DDBJ databases">
        <authorList>
            <person name="Meier V. D."/>
        </authorList>
    </citation>
    <scope>NUCLEOTIDE SEQUENCE</scope>
    <source>
        <strain evidence="1">AVDCRST_MAG61</strain>
    </source>
</reference>